<feature type="compositionally biased region" description="Low complexity" evidence="1">
    <location>
        <begin position="168"/>
        <end position="196"/>
    </location>
</feature>
<protein>
    <submittedName>
        <fullName evidence="2">Uncharacterized protein</fullName>
    </submittedName>
</protein>
<keyword evidence="3" id="KW-1185">Reference proteome</keyword>
<organism evidence="2 3">
    <name type="scientific">Rhodobacter phage RcapNL</name>
    <dbReference type="NCBI Taxonomy" id="1131316"/>
    <lineage>
        <taxon>Viruses</taxon>
        <taxon>Duplodnaviria</taxon>
        <taxon>Heunggongvirae</taxon>
        <taxon>Uroviricota</taxon>
        <taxon>Caudoviricetes</taxon>
        <taxon>Capnelvirus</taxon>
        <taxon>Capnelvirus RcapNL</taxon>
    </lineage>
</organism>
<dbReference type="RefSeq" id="YP_007518437.1">
    <property type="nucleotide sequence ID" value="NC_020489.1"/>
</dbReference>
<dbReference type="GeneID" id="14698260"/>
<evidence type="ECO:0000313" key="2">
    <source>
        <dbReference type="EMBL" id="AFA44895.1"/>
    </source>
</evidence>
<feature type="compositionally biased region" description="Basic and acidic residues" evidence="1">
    <location>
        <begin position="278"/>
        <end position="291"/>
    </location>
</feature>
<evidence type="ECO:0000313" key="3">
    <source>
        <dbReference type="Proteomes" id="UP000007518"/>
    </source>
</evidence>
<feature type="compositionally biased region" description="Basic and acidic residues" evidence="1">
    <location>
        <begin position="244"/>
        <end position="259"/>
    </location>
</feature>
<feature type="region of interest" description="Disordered" evidence="1">
    <location>
        <begin position="168"/>
        <end position="202"/>
    </location>
</feature>
<reference evidence="2 3" key="1">
    <citation type="submission" date="2011-11" db="EMBL/GenBank/DDBJ databases">
        <authorList>
            <person name="Hynes A.P."/>
            <person name="Lang A.S."/>
        </authorList>
    </citation>
    <scope>NUCLEOTIDE SEQUENCE [LARGE SCALE GENOMIC DNA]</scope>
</reference>
<dbReference type="KEGG" id="vg:14698260"/>
<feature type="region of interest" description="Disordered" evidence="1">
    <location>
        <begin position="228"/>
        <end position="346"/>
    </location>
</feature>
<dbReference type="EMBL" id="JQ066768">
    <property type="protein sequence ID" value="AFA44895.1"/>
    <property type="molecule type" value="Genomic_DNA"/>
</dbReference>
<feature type="compositionally biased region" description="Low complexity" evidence="1">
    <location>
        <begin position="262"/>
        <end position="276"/>
    </location>
</feature>
<accession>H6WBQ8</accession>
<sequence>MMDLGSMTLSDLRLLRDRLDVLAEAGEVLLRLPSDGCAMRFDVTPDELVVITTHWRAPSAPEADAAPDFEVVAPETPLAAVEAQGVRERIAEMFAGVVPPCAAATVDPALQDSDAQATAVDAAMAKLDAAGPEAGCAEVGGGEGVTVQAVASDPSPAPSEIISAAPTPAAETVAPASPADAPQPTPAEAAPEAAPAGDRAGLPWTAADDQRLEQLRAAGKSVRDCAEALGRPVPATQMRLSRLRKPDGETRLTKTKRDTSGPAAAAQKPVKPAALAEAPKRTGEAPVREAAQKIPAQGAQAGRAVSKPAAGAGAAGDHSQLANGGTVLGGGGLVGERAPQDTAPRPAWFREIDATLTAIGYRGGFTPAIDLAIVECIAGQNAPEVVADELGMEVRTMRERFVQLTPDCVDRHGRRKVTVEDQARLLTVLRARAEGGAK</sequence>
<gene>
    <name evidence="2" type="ORF">RcapNL_00055</name>
</gene>
<evidence type="ECO:0000256" key="1">
    <source>
        <dbReference type="SAM" id="MobiDB-lite"/>
    </source>
</evidence>
<dbReference type="OrthoDB" id="39271at10239"/>
<proteinExistence type="predicted"/>
<name>H6WBQ8_9CAUD</name>
<dbReference type="Proteomes" id="UP000007518">
    <property type="component" value="Segment"/>
</dbReference>